<feature type="compositionally biased region" description="Basic and acidic residues" evidence="1">
    <location>
        <begin position="147"/>
        <end position="174"/>
    </location>
</feature>
<feature type="compositionally biased region" description="Low complexity" evidence="1">
    <location>
        <begin position="18"/>
        <end position="31"/>
    </location>
</feature>
<feature type="region of interest" description="Disordered" evidence="1">
    <location>
        <begin position="200"/>
        <end position="260"/>
    </location>
</feature>
<name>A0A426ZF82_ENSVE</name>
<keyword evidence="2" id="KW-0472">Membrane</keyword>
<keyword evidence="2" id="KW-0812">Transmembrane</keyword>
<feature type="compositionally biased region" description="Basic residues" evidence="1">
    <location>
        <begin position="205"/>
        <end position="217"/>
    </location>
</feature>
<keyword evidence="2" id="KW-1133">Transmembrane helix</keyword>
<accession>A0A426ZF82</accession>
<feature type="transmembrane region" description="Helical" evidence="2">
    <location>
        <begin position="271"/>
        <end position="294"/>
    </location>
</feature>
<organism evidence="3 4">
    <name type="scientific">Ensete ventricosum</name>
    <name type="common">Abyssinian banana</name>
    <name type="synonym">Musa ensete</name>
    <dbReference type="NCBI Taxonomy" id="4639"/>
    <lineage>
        <taxon>Eukaryota</taxon>
        <taxon>Viridiplantae</taxon>
        <taxon>Streptophyta</taxon>
        <taxon>Embryophyta</taxon>
        <taxon>Tracheophyta</taxon>
        <taxon>Spermatophyta</taxon>
        <taxon>Magnoliopsida</taxon>
        <taxon>Liliopsida</taxon>
        <taxon>Zingiberales</taxon>
        <taxon>Musaceae</taxon>
        <taxon>Ensete</taxon>
    </lineage>
</organism>
<dbReference type="Proteomes" id="UP000287651">
    <property type="component" value="Unassembled WGS sequence"/>
</dbReference>
<evidence type="ECO:0000256" key="1">
    <source>
        <dbReference type="SAM" id="MobiDB-lite"/>
    </source>
</evidence>
<feature type="region of interest" description="Disordered" evidence="1">
    <location>
        <begin position="1"/>
        <end position="112"/>
    </location>
</feature>
<dbReference type="EMBL" id="AMZH03006912">
    <property type="protein sequence ID" value="RRT62635.1"/>
    <property type="molecule type" value="Genomic_DNA"/>
</dbReference>
<proteinExistence type="predicted"/>
<protein>
    <submittedName>
        <fullName evidence="3">Uncharacterized protein</fullName>
    </submittedName>
</protein>
<comment type="caution">
    <text evidence="3">The sequence shown here is derived from an EMBL/GenBank/DDBJ whole genome shotgun (WGS) entry which is preliminary data.</text>
</comment>
<gene>
    <name evidence="3" type="ORF">B296_00043295</name>
</gene>
<reference evidence="3 4" key="1">
    <citation type="journal article" date="2014" name="Agronomy (Basel)">
        <title>A Draft Genome Sequence for Ensete ventricosum, the Drought-Tolerant Tree Against Hunger.</title>
        <authorList>
            <person name="Harrison J."/>
            <person name="Moore K.A."/>
            <person name="Paszkiewicz K."/>
            <person name="Jones T."/>
            <person name="Grant M."/>
            <person name="Ambacheew D."/>
            <person name="Muzemil S."/>
            <person name="Studholme D.J."/>
        </authorList>
    </citation>
    <scope>NUCLEOTIDE SEQUENCE [LARGE SCALE GENOMIC DNA]</scope>
</reference>
<evidence type="ECO:0000313" key="4">
    <source>
        <dbReference type="Proteomes" id="UP000287651"/>
    </source>
</evidence>
<feature type="compositionally biased region" description="Basic residues" evidence="1">
    <location>
        <begin position="86"/>
        <end position="105"/>
    </location>
</feature>
<evidence type="ECO:0000256" key="2">
    <source>
        <dbReference type="SAM" id="Phobius"/>
    </source>
</evidence>
<dbReference type="AlphaFoldDB" id="A0A426ZF82"/>
<feature type="region of interest" description="Disordered" evidence="1">
    <location>
        <begin position="129"/>
        <end position="174"/>
    </location>
</feature>
<sequence length="309" mass="33967">MESGAKEPAPEPGRSPRRPLGPAADAPGGARHLPLDTHGLRPLAPQGVHQPPAAGAHRVPQLQDHGHRAGGEGRAPAGTQEGPPRRALRVQPPHRARPGRHRRRPPPQDQLRHLQHQQVLRAHLPHQGRGAVAGEGQRRGAHQTPAEGRRPAHGPDRPRGHQHQAEHVPRDERQGVEALRPLLLLHEPAARLRDHLPQPAAQGVHLRRREVAHRGRQLHTASAGDHAGLRVHQLHQEGQVRAARRDRRPSALQEGGEQGEGSERVSSIARLLLLMLYYLPFPPMMILLLVLFLAGEVGSYKEVYALILC</sequence>
<evidence type="ECO:0000313" key="3">
    <source>
        <dbReference type="EMBL" id="RRT62635.1"/>
    </source>
</evidence>